<keyword evidence="2" id="KW-0732">Signal</keyword>
<evidence type="ECO:0000313" key="5">
    <source>
        <dbReference type="RefSeq" id="XP_022316119.1"/>
    </source>
</evidence>
<dbReference type="RefSeq" id="XP_022316117.1">
    <property type="nucleotide sequence ID" value="XM_022460409.1"/>
</dbReference>
<dbReference type="GO" id="GO:0050660">
    <property type="term" value="F:flavin adenine dinucleotide binding"/>
    <property type="evidence" value="ECO:0007669"/>
    <property type="project" value="TreeGrafter"/>
</dbReference>
<dbReference type="Gene3D" id="3.50.50.60">
    <property type="entry name" value="FAD/NAD(P)-binding domain"/>
    <property type="match status" value="2"/>
</dbReference>
<dbReference type="AlphaFoldDB" id="A0A8B8CLQ2"/>
<evidence type="ECO:0000313" key="6">
    <source>
        <dbReference type="RefSeq" id="XP_022316120.1"/>
    </source>
</evidence>
<gene>
    <name evidence="4 5 6 7 8 9 10" type="primary">LOC111119864</name>
</gene>
<evidence type="ECO:0000313" key="3">
    <source>
        <dbReference type="Proteomes" id="UP000694844"/>
    </source>
</evidence>
<dbReference type="GO" id="GO:0005788">
    <property type="term" value="C:endoplasmic reticulum lumen"/>
    <property type="evidence" value="ECO:0007669"/>
    <property type="project" value="TreeGrafter"/>
</dbReference>
<dbReference type="RefSeq" id="XP_022316123.1">
    <property type="nucleotide sequence ID" value="XM_022460415.1"/>
</dbReference>
<name>A0A8B8CLQ2_CRAVI</name>
<dbReference type="GO" id="GO:0036503">
    <property type="term" value="P:ERAD pathway"/>
    <property type="evidence" value="ECO:0007669"/>
    <property type="project" value="TreeGrafter"/>
</dbReference>
<evidence type="ECO:0000313" key="4">
    <source>
        <dbReference type="RefSeq" id="XP_022316117.1"/>
    </source>
</evidence>
<dbReference type="Proteomes" id="UP000694844">
    <property type="component" value="Chromosome 2"/>
</dbReference>
<feature type="chain" id="PRO_5044666174" evidence="2">
    <location>
        <begin position="31"/>
        <end position="625"/>
    </location>
</feature>
<evidence type="ECO:0000313" key="8">
    <source>
        <dbReference type="RefSeq" id="XP_022316122.1"/>
    </source>
</evidence>
<dbReference type="SUPFAM" id="SSF51905">
    <property type="entry name" value="FAD/NAD(P)-binding domain"/>
    <property type="match status" value="1"/>
</dbReference>
<evidence type="ECO:0000256" key="2">
    <source>
        <dbReference type="SAM" id="SignalP"/>
    </source>
</evidence>
<dbReference type="RefSeq" id="XP_022316122.1">
    <property type="nucleotide sequence ID" value="XM_022460414.1"/>
</dbReference>
<dbReference type="InterPro" id="IPR050982">
    <property type="entry name" value="Auxin_biosynth/cation_transpt"/>
</dbReference>
<proteinExistence type="predicted"/>
<dbReference type="KEGG" id="cvn:111119864"/>
<dbReference type="RefSeq" id="XP_022316124.1">
    <property type="nucleotide sequence ID" value="XM_022460416.1"/>
</dbReference>
<dbReference type="OrthoDB" id="66881at2759"/>
<dbReference type="GO" id="GO:0004497">
    <property type="term" value="F:monooxygenase activity"/>
    <property type="evidence" value="ECO:0007669"/>
    <property type="project" value="TreeGrafter"/>
</dbReference>
<dbReference type="RefSeq" id="XP_022316120.1">
    <property type="nucleotide sequence ID" value="XM_022460412.1"/>
</dbReference>
<dbReference type="InterPro" id="IPR036188">
    <property type="entry name" value="FAD/NAD-bd_sf"/>
</dbReference>
<accession>A0A8B8CLQ2</accession>
<sequence>MALTLRPYCCPLALSVFLTIFTLCIISTSSSIHHDYCIIGAGPSGLQLGYFLQQKDRDYIIFERNNVSGSFYLKYPRHRKLISINKRNTGKTNKEFNMRHDWNSLLSHDDSLLIRHYSKELFPHADILVRYLNDYKEKLGIQVQYNTNIRNIERHEHLYTMEDGSGQKYTCSKLIVATGIATPNIPGNVEGMEHVIGYEDVSIDADDFEGQSVLILGRGNAAFETADAIYGATNVVHMVGRSRVRLSWATHYVGDLRAVNNGLLDTYQLKSLDGVLEAGLEEVKIVKKDGKLHLQFKEDEEDPIYSIDNFALRDPYDKVIRCLGFTFDKSIFSNKTRITPGRGRAKKYPKINYNYESADNPDMFFAGTNTHSLDFRKSAGGFIHGFRYTARALHHLLEWRYHQVPWPSITAPITQMESTILKRLNEASGTYQMFGVLGDLIILAENGLEFTYLEEFPINLIDELYKSSGHNATRIIAIVLEYGKDFSGPGNDIFRIDRATGEPAEAHHSNFLHPVLYYYDKVPTEQDMLNKSIKDLLPQPKLLHHIVEDFLTSWDGWTSHLLPLRRFLEEVVGRDLRSYFADTCMKLALTHMDVPLSCQMDFMEGHGLVPTYSLAHFAKDPKLLL</sequence>
<evidence type="ECO:0000313" key="10">
    <source>
        <dbReference type="RefSeq" id="XP_022316124.1"/>
    </source>
</evidence>
<dbReference type="Pfam" id="PF13738">
    <property type="entry name" value="Pyr_redox_3"/>
    <property type="match status" value="1"/>
</dbReference>
<dbReference type="GeneID" id="111119864"/>
<organism evidence="3 10">
    <name type="scientific">Crassostrea virginica</name>
    <name type="common">Eastern oyster</name>
    <dbReference type="NCBI Taxonomy" id="6565"/>
    <lineage>
        <taxon>Eukaryota</taxon>
        <taxon>Metazoa</taxon>
        <taxon>Spiralia</taxon>
        <taxon>Lophotrochozoa</taxon>
        <taxon>Mollusca</taxon>
        <taxon>Bivalvia</taxon>
        <taxon>Autobranchia</taxon>
        <taxon>Pteriomorphia</taxon>
        <taxon>Ostreida</taxon>
        <taxon>Ostreoidea</taxon>
        <taxon>Ostreidae</taxon>
        <taxon>Crassostrea</taxon>
    </lineage>
</organism>
<dbReference type="PRINTS" id="PR00368">
    <property type="entry name" value="FADPNR"/>
</dbReference>
<reference evidence="4 5" key="1">
    <citation type="submission" date="2025-04" db="UniProtKB">
        <authorList>
            <consortium name="RefSeq"/>
        </authorList>
    </citation>
    <scope>IDENTIFICATION</scope>
    <source>
        <tissue evidence="4 5">Whole sample</tissue>
    </source>
</reference>
<dbReference type="RefSeq" id="XP_022316119.1">
    <property type="nucleotide sequence ID" value="XM_022460411.1"/>
</dbReference>
<feature type="signal peptide" evidence="2">
    <location>
        <begin position="1"/>
        <end position="30"/>
    </location>
</feature>
<evidence type="ECO:0000313" key="7">
    <source>
        <dbReference type="RefSeq" id="XP_022316121.1"/>
    </source>
</evidence>
<dbReference type="FunFam" id="3.50.50.60:FF:000300">
    <property type="entry name" value="FAD-dependent oxidoreductase domain-containing 2"/>
    <property type="match status" value="1"/>
</dbReference>
<protein>
    <submittedName>
        <fullName evidence="4 5">FAD-dependent oxidoreductase domain-containing protein 2-like</fullName>
    </submittedName>
</protein>
<evidence type="ECO:0000313" key="9">
    <source>
        <dbReference type="RefSeq" id="XP_022316123.1"/>
    </source>
</evidence>
<keyword evidence="1" id="KW-0560">Oxidoreductase</keyword>
<dbReference type="PANTHER" id="PTHR43539">
    <property type="entry name" value="FLAVIN-BINDING MONOOXYGENASE-LIKE PROTEIN (AFU_ORTHOLOGUE AFUA_4G09220)"/>
    <property type="match status" value="1"/>
</dbReference>
<dbReference type="PANTHER" id="PTHR43539:SF23">
    <property type="entry name" value="FAD-DEPENDENT OXIDOREDUCTASE DOMAIN-CONTAINING PROTEIN 2"/>
    <property type="match status" value="1"/>
</dbReference>
<keyword evidence="3" id="KW-1185">Reference proteome</keyword>
<dbReference type="RefSeq" id="XP_022316121.1">
    <property type="nucleotide sequence ID" value="XM_022460413.1"/>
</dbReference>
<evidence type="ECO:0000256" key="1">
    <source>
        <dbReference type="ARBA" id="ARBA00023002"/>
    </source>
</evidence>